<reference evidence="3 4" key="1">
    <citation type="journal article" date="2011" name="PLoS Pathog.">
        <title>Endophytic Life Strategies Decoded by Genome and Transcriptome Analyses of the Mutualistic Root Symbiont Piriformospora indica.</title>
        <authorList>
            <person name="Zuccaro A."/>
            <person name="Lahrmann U."/>
            <person name="Guldener U."/>
            <person name="Langen G."/>
            <person name="Pfiffi S."/>
            <person name="Biedenkopf D."/>
            <person name="Wong P."/>
            <person name="Samans B."/>
            <person name="Grimm C."/>
            <person name="Basiewicz M."/>
            <person name="Murat C."/>
            <person name="Martin F."/>
            <person name="Kogel K.H."/>
        </authorList>
    </citation>
    <scope>NUCLEOTIDE SEQUENCE [LARGE SCALE GENOMIC DNA]</scope>
    <source>
        <strain evidence="3 4">DSM 11827</strain>
    </source>
</reference>
<dbReference type="InterPro" id="IPR032675">
    <property type="entry name" value="LRR_dom_sf"/>
</dbReference>
<gene>
    <name evidence="3" type="ORF">PIIN_09441</name>
</gene>
<protein>
    <recommendedName>
        <fullName evidence="2">F-box domain-containing protein</fullName>
    </recommendedName>
</protein>
<name>G4TVW5_SERID</name>
<dbReference type="InterPro" id="IPR001810">
    <property type="entry name" value="F-box_dom"/>
</dbReference>
<dbReference type="Proteomes" id="UP000007148">
    <property type="component" value="Unassembled WGS sequence"/>
</dbReference>
<dbReference type="SUPFAM" id="SSF52047">
    <property type="entry name" value="RNI-like"/>
    <property type="match status" value="1"/>
</dbReference>
<dbReference type="OrthoDB" id="3221235at2759"/>
<feature type="domain" description="F-box" evidence="2">
    <location>
        <begin position="224"/>
        <end position="277"/>
    </location>
</feature>
<organism evidence="3 4">
    <name type="scientific">Serendipita indica (strain DSM 11827)</name>
    <name type="common">Root endophyte fungus</name>
    <name type="synonym">Piriformospora indica</name>
    <dbReference type="NCBI Taxonomy" id="1109443"/>
    <lineage>
        <taxon>Eukaryota</taxon>
        <taxon>Fungi</taxon>
        <taxon>Dikarya</taxon>
        <taxon>Basidiomycota</taxon>
        <taxon>Agaricomycotina</taxon>
        <taxon>Agaricomycetes</taxon>
        <taxon>Sebacinales</taxon>
        <taxon>Serendipitaceae</taxon>
        <taxon>Serendipita</taxon>
    </lineage>
</organism>
<feature type="region of interest" description="Disordered" evidence="1">
    <location>
        <begin position="1"/>
        <end position="20"/>
    </location>
</feature>
<evidence type="ECO:0000259" key="2">
    <source>
        <dbReference type="Pfam" id="PF12937"/>
    </source>
</evidence>
<evidence type="ECO:0000313" key="4">
    <source>
        <dbReference type="Proteomes" id="UP000007148"/>
    </source>
</evidence>
<comment type="caution">
    <text evidence="3">The sequence shown here is derived from an EMBL/GenBank/DDBJ whole genome shotgun (WGS) entry which is preliminary data.</text>
</comment>
<evidence type="ECO:0000256" key="1">
    <source>
        <dbReference type="SAM" id="MobiDB-lite"/>
    </source>
</evidence>
<feature type="compositionally biased region" description="Polar residues" evidence="1">
    <location>
        <begin position="1"/>
        <end position="14"/>
    </location>
</feature>
<dbReference type="Gene3D" id="1.20.1280.50">
    <property type="match status" value="1"/>
</dbReference>
<dbReference type="InterPro" id="IPR036047">
    <property type="entry name" value="F-box-like_dom_sf"/>
</dbReference>
<evidence type="ECO:0000313" key="3">
    <source>
        <dbReference type="EMBL" id="CCA75458.1"/>
    </source>
</evidence>
<keyword evidence="4" id="KW-1185">Reference proteome</keyword>
<dbReference type="Gene3D" id="3.80.10.10">
    <property type="entry name" value="Ribonuclease Inhibitor"/>
    <property type="match status" value="1"/>
</dbReference>
<sequence>MQQTPANKKAQSAPTLYEEVSIPSPNRIGFQITTSQTMKAESITNDPLTDRGHARLARLTAAKKEELQLAWEQIQRTRDQIVEIDRSVSILHNTINHTRHAVDVLEKSRQSLAAITNSITGLDLVSNTIAASKNGHPAPEICQTAARLVGSINSAEELADQGRKWIVRGNQLKDVIFNLELELREWNFELAFHRGHLAHIEAYYASVEDVLNGAKVLLSPVRIVPPEIWVKIFEYWIKDRDLATTHLSLPSPLVLGHVCSKWRQIVHGTPKLWKRCDLYPFTWWPQSLLNIFMQSRRAGGGNNAIRYHFLAENLPTWSIQARQSSQTGRAYVGPRFGRTRRLVQVPADEMLHISSVHFKVTSQLSFDNYSHLPLANFHNVVIRGNSTDLGGELAPFIKMLSSVEELKMEDVWFTGATSISMPHLRRLAFHFDQFNPSDISILLHANLEELIIRHNGTNTISFGSGFVPPLPDLRHLGVTPHDYSMIERLMTPNLKHVTFYPTEEPTIDATEVQQSPSSPQSNSPPTVVDYLIKALVPKLHTVEEVTFTEWKSRFTDMGCVSTLERLLGVPSSLHHVIFNRCHLDGPALISCLAKANGEKVDIEEILTSEERYPRDIDAPSVSTSLRFKSLGELTLSSCTGITRDECDILASTVGKLNIYL</sequence>
<proteinExistence type="predicted"/>
<dbReference type="SUPFAM" id="SSF81383">
    <property type="entry name" value="F-box domain"/>
    <property type="match status" value="1"/>
</dbReference>
<dbReference type="HOGENOM" id="CLU_022334_0_0_1"/>
<dbReference type="InParanoid" id="G4TVW5"/>
<accession>G4TVW5</accession>
<dbReference type="Pfam" id="PF12937">
    <property type="entry name" value="F-box-like"/>
    <property type="match status" value="1"/>
</dbReference>
<dbReference type="AlphaFoldDB" id="G4TVW5"/>
<dbReference type="EMBL" id="CAFZ01000453">
    <property type="protein sequence ID" value="CCA75458.1"/>
    <property type="molecule type" value="Genomic_DNA"/>
</dbReference>